<dbReference type="Proteomes" id="UP000783686">
    <property type="component" value="Unassembled WGS sequence"/>
</dbReference>
<comment type="subcellular location">
    <subcellularLocation>
        <location evidence="2">Membrane</location>
        <topology evidence="2">Single-pass membrane protein</topology>
    </subcellularLocation>
</comment>
<keyword evidence="5" id="KW-0547">Nucleotide-binding</keyword>
<dbReference type="EMBL" id="CAJFCW020000005">
    <property type="protein sequence ID" value="CAG9120931.1"/>
    <property type="molecule type" value="Genomic_DNA"/>
</dbReference>
<feature type="chain" id="PRO_5035681982" description="guanylate cyclase" evidence="12">
    <location>
        <begin position="16"/>
        <end position="1060"/>
    </location>
</feature>
<evidence type="ECO:0000256" key="9">
    <source>
        <dbReference type="ARBA" id="ARBA00023239"/>
    </source>
</evidence>
<dbReference type="Pfam" id="PF01094">
    <property type="entry name" value="ANF_receptor"/>
    <property type="match status" value="1"/>
</dbReference>
<evidence type="ECO:0000313" key="15">
    <source>
        <dbReference type="EMBL" id="CAD5225470.1"/>
    </source>
</evidence>
<dbReference type="Proteomes" id="UP000614601">
    <property type="component" value="Unassembled WGS sequence"/>
</dbReference>
<sequence>MWCLLFIVISTLVNAQTSLTTPQYNIKLGFLFSSGKKTDSLVGFAGSAGAVSLAVETAKKNNWLRNINVTFEWHFSNGFAWNASGFASDLIYRSRVHALFGPVSNSEQVPVNALASYYNVPQFIWGKPCPYAFKADLAKYNSTVAMSGTALGNILSVMHVCDEFQWTQISFISISSDETDQNLPYCDSISDAIDDTINTYSANITLVYRRDLATKTTENYRKVLRDMSEVSRIILLCADNDIQKRAFMLAASDEDMLGQDYVYILMQSDGGAYKTPMLWVGTDGRDDEAKKAFMSTLIIDKPTAVLSSEYNERVMELVKEYPWYCSGCSTDTGNASSLSYYLGDAVLTYLYALNRTIEMYKTQADVDAMVRNSTILLANMAETMANLEGDTTIMSSGRRSVDYALYGLDPDGSQNTWAFVASVSQQSNKFNLDLFTPNYTNAKTTIWANRKGYVPLNEPICGYLENRCPTSPVTIVLITVACVFLMISFLLLFIGCCMYFQRNQRRRLNALWQVDYHMLVKPDHKSEGMKSQRSLSTNSLSLITVEGNQFENVKLFYYQYELVVARKFDRFQFNPAIEAELREMRQLDHPQLNRFLGIAMYGQVGYKIYRYCERGTIESVLDEYQEKIDERIANSMIKNIVEGLFYIHNSHFGAMGCLNSDACVVDDRFQVKLQYYGLHIIKEHQTVALDNKKALYLAPELLRQTPITLAGTLPGDIYSLSIILTQIVTRRSVWSISEENLAIDMITRRIIKRTEPLERPSLHYDSTVYVDPTLLTIIQNSMAEEPEQRPDIKYIRGVMKTLENGRKSNLMDYMFALMEDTAMDLEQQVQQRTAELIDEQRKANLLLYRMMPAEAVDVLRRGESVEPELYEAATVFFSDIVGFTVLSSKSTPLQIIAFLNQVYTVTDDVIEQHDVYKVETIGDGLHCVSGVPIRNGNNHVKEICDMALTLQKAVKLLYLPHLPNEKIEMRFGVHSGPCVTGIVGMTAPRYCVFGDTVSLAAKMESTSKPGQIHVSPVTKALLDKHFHSTYNLVDRGEIIVKGRDPMNTHWLMPIGQTVNF</sequence>
<evidence type="ECO:0000256" key="12">
    <source>
        <dbReference type="SAM" id="SignalP"/>
    </source>
</evidence>
<evidence type="ECO:0000259" key="13">
    <source>
        <dbReference type="PROSITE" id="PS50011"/>
    </source>
</evidence>
<evidence type="ECO:0000256" key="4">
    <source>
        <dbReference type="ARBA" id="ARBA00022692"/>
    </source>
</evidence>
<keyword evidence="4 11" id="KW-0812">Transmembrane</keyword>
<keyword evidence="9" id="KW-0456">Lyase</keyword>
<evidence type="ECO:0000256" key="8">
    <source>
        <dbReference type="ARBA" id="ARBA00023180"/>
    </source>
</evidence>
<dbReference type="OrthoDB" id="60033at2759"/>
<dbReference type="GO" id="GO:0005524">
    <property type="term" value="F:ATP binding"/>
    <property type="evidence" value="ECO:0007669"/>
    <property type="project" value="InterPro"/>
</dbReference>
<dbReference type="InterPro" id="IPR000719">
    <property type="entry name" value="Prot_kinase_dom"/>
</dbReference>
<evidence type="ECO:0000256" key="11">
    <source>
        <dbReference type="SAM" id="Phobius"/>
    </source>
</evidence>
<keyword evidence="10" id="KW-0141">cGMP biosynthesis</keyword>
<dbReference type="SUPFAM" id="SSF53822">
    <property type="entry name" value="Periplasmic binding protein-like I"/>
    <property type="match status" value="1"/>
</dbReference>
<keyword evidence="8" id="KW-0325">Glycoprotein</keyword>
<dbReference type="InterPro" id="IPR011009">
    <property type="entry name" value="Kinase-like_dom_sf"/>
</dbReference>
<evidence type="ECO:0000256" key="3">
    <source>
        <dbReference type="ARBA" id="ARBA00012202"/>
    </source>
</evidence>
<dbReference type="SUPFAM" id="SSF55073">
    <property type="entry name" value="Nucleotide cyclase"/>
    <property type="match status" value="1"/>
</dbReference>
<dbReference type="GO" id="GO:0007168">
    <property type="term" value="P:receptor guanylyl cyclase signaling pathway"/>
    <property type="evidence" value="ECO:0007669"/>
    <property type="project" value="TreeGrafter"/>
</dbReference>
<dbReference type="InterPro" id="IPR050401">
    <property type="entry name" value="Cyclic_nucleotide_synthase"/>
</dbReference>
<dbReference type="PROSITE" id="PS50125">
    <property type="entry name" value="GUANYLATE_CYCLASE_2"/>
    <property type="match status" value="1"/>
</dbReference>
<dbReference type="InterPro" id="IPR028082">
    <property type="entry name" value="Peripla_BP_I"/>
</dbReference>
<dbReference type="InterPro" id="IPR001054">
    <property type="entry name" value="A/G_cyclase"/>
</dbReference>
<dbReference type="GO" id="GO:0035556">
    <property type="term" value="P:intracellular signal transduction"/>
    <property type="evidence" value="ECO:0007669"/>
    <property type="project" value="InterPro"/>
</dbReference>
<keyword evidence="16" id="KW-1185">Reference proteome</keyword>
<dbReference type="Gene3D" id="3.40.50.2300">
    <property type="match status" value="1"/>
</dbReference>
<protein>
    <recommendedName>
        <fullName evidence="3">guanylate cyclase</fullName>
        <ecNumber evidence="3">4.6.1.2</ecNumber>
    </recommendedName>
</protein>
<dbReference type="AlphaFoldDB" id="A0A811LD22"/>
<dbReference type="Gene3D" id="1.10.510.10">
    <property type="entry name" value="Transferase(Phosphotransferase) domain 1"/>
    <property type="match status" value="1"/>
</dbReference>
<evidence type="ECO:0000256" key="10">
    <source>
        <dbReference type="ARBA" id="ARBA00023293"/>
    </source>
</evidence>
<comment type="catalytic activity">
    <reaction evidence="1">
        <text>GTP = 3',5'-cyclic GMP + diphosphate</text>
        <dbReference type="Rhea" id="RHEA:13665"/>
        <dbReference type="ChEBI" id="CHEBI:33019"/>
        <dbReference type="ChEBI" id="CHEBI:37565"/>
        <dbReference type="ChEBI" id="CHEBI:57746"/>
        <dbReference type="EC" id="4.6.1.2"/>
    </reaction>
</comment>
<feature type="signal peptide" evidence="12">
    <location>
        <begin position="1"/>
        <end position="15"/>
    </location>
</feature>
<keyword evidence="6 11" id="KW-1133">Transmembrane helix</keyword>
<reference evidence="15" key="1">
    <citation type="submission" date="2020-09" db="EMBL/GenBank/DDBJ databases">
        <authorList>
            <person name="Kikuchi T."/>
        </authorList>
    </citation>
    <scope>NUCLEOTIDE SEQUENCE</scope>
    <source>
        <strain evidence="15">SH1</strain>
    </source>
</reference>
<comment type="caution">
    <text evidence="15">The sequence shown here is derived from an EMBL/GenBank/DDBJ whole genome shotgun (WGS) entry which is preliminary data.</text>
</comment>
<evidence type="ECO:0000259" key="14">
    <source>
        <dbReference type="PROSITE" id="PS50125"/>
    </source>
</evidence>
<dbReference type="Gene3D" id="3.30.70.1230">
    <property type="entry name" value="Nucleotide cyclase"/>
    <property type="match status" value="1"/>
</dbReference>
<evidence type="ECO:0000256" key="7">
    <source>
        <dbReference type="ARBA" id="ARBA00023136"/>
    </source>
</evidence>
<dbReference type="Pfam" id="PF00069">
    <property type="entry name" value="Pkinase"/>
    <property type="match status" value="1"/>
</dbReference>
<feature type="transmembrane region" description="Helical" evidence="11">
    <location>
        <begin position="475"/>
        <end position="500"/>
    </location>
</feature>
<keyword evidence="7 11" id="KW-0472">Membrane</keyword>
<dbReference type="FunFam" id="3.30.70.1230:FF:000030">
    <property type="entry name" value="Si:ch211-215j19.12"/>
    <property type="match status" value="1"/>
</dbReference>
<dbReference type="PANTHER" id="PTHR11920:SF493">
    <property type="entry name" value="RECEPTOR-TYPE GUANYLATE CYCLASE GCY-22"/>
    <property type="match status" value="1"/>
</dbReference>
<evidence type="ECO:0000313" key="16">
    <source>
        <dbReference type="Proteomes" id="UP000614601"/>
    </source>
</evidence>
<keyword evidence="12" id="KW-0732">Signal</keyword>
<dbReference type="SUPFAM" id="SSF56112">
    <property type="entry name" value="Protein kinase-like (PK-like)"/>
    <property type="match status" value="1"/>
</dbReference>
<proteinExistence type="predicted"/>
<dbReference type="CDD" id="cd06352">
    <property type="entry name" value="PBP1_NPR_GC-like"/>
    <property type="match status" value="1"/>
</dbReference>
<dbReference type="SMART" id="SM00044">
    <property type="entry name" value="CYCc"/>
    <property type="match status" value="1"/>
</dbReference>
<accession>A0A811LD22</accession>
<feature type="domain" description="Protein kinase" evidence="13">
    <location>
        <begin position="529"/>
        <end position="802"/>
    </location>
</feature>
<dbReference type="GO" id="GO:0001653">
    <property type="term" value="F:peptide receptor activity"/>
    <property type="evidence" value="ECO:0007669"/>
    <property type="project" value="TreeGrafter"/>
</dbReference>
<dbReference type="PANTHER" id="PTHR11920">
    <property type="entry name" value="GUANYLYL CYCLASE"/>
    <property type="match status" value="1"/>
</dbReference>
<dbReference type="InterPro" id="IPR001828">
    <property type="entry name" value="ANF_lig-bd_rcpt"/>
</dbReference>
<dbReference type="GO" id="GO:0004672">
    <property type="term" value="F:protein kinase activity"/>
    <property type="evidence" value="ECO:0007669"/>
    <property type="project" value="InterPro"/>
</dbReference>
<dbReference type="Pfam" id="PF00211">
    <property type="entry name" value="Guanylate_cyc"/>
    <property type="match status" value="1"/>
</dbReference>
<evidence type="ECO:0000256" key="2">
    <source>
        <dbReference type="ARBA" id="ARBA00004167"/>
    </source>
</evidence>
<evidence type="ECO:0000256" key="6">
    <source>
        <dbReference type="ARBA" id="ARBA00022989"/>
    </source>
</evidence>
<dbReference type="GO" id="GO:0004383">
    <property type="term" value="F:guanylate cyclase activity"/>
    <property type="evidence" value="ECO:0007669"/>
    <property type="project" value="UniProtKB-EC"/>
</dbReference>
<feature type="domain" description="Guanylate cyclase" evidence="14">
    <location>
        <begin position="874"/>
        <end position="1004"/>
    </location>
</feature>
<dbReference type="PROSITE" id="PS50011">
    <property type="entry name" value="PROTEIN_KINASE_DOM"/>
    <property type="match status" value="1"/>
</dbReference>
<dbReference type="CDD" id="cd07302">
    <property type="entry name" value="CHD"/>
    <property type="match status" value="1"/>
</dbReference>
<dbReference type="GO" id="GO:0004016">
    <property type="term" value="F:adenylate cyclase activity"/>
    <property type="evidence" value="ECO:0007669"/>
    <property type="project" value="TreeGrafter"/>
</dbReference>
<dbReference type="EMBL" id="CAJFDH010000005">
    <property type="protein sequence ID" value="CAD5225470.1"/>
    <property type="molecule type" value="Genomic_DNA"/>
</dbReference>
<dbReference type="EC" id="4.6.1.2" evidence="3"/>
<name>A0A811LD22_9BILA</name>
<evidence type="ECO:0000256" key="1">
    <source>
        <dbReference type="ARBA" id="ARBA00001436"/>
    </source>
</evidence>
<dbReference type="SMART" id="SM00220">
    <property type="entry name" value="S_TKc"/>
    <property type="match status" value="1"/>
</dbReference>
<dbReference type="GO" id="GO:0005886">
    <property type="term" value="C:plasma membrane"/>
    <property type="evidence" value="ECO:0007669"/>
    <property type="project" value="TreeGrafter"/>
</dbReference>
<organism evidence="15 16">
    <name type="scientific">Bursaphelenchus okinawaensis</name>
    <dbReference type="NCBI Taxonomy" id="465554"/>
    <lineage>
        <taxon>Eukaryota</taxon>
        <taxon>Metazoa</taxon>
        <taxon>Ecdysozoa</taxon>
        <taxon>Nematoda</taxon>
        <taxon>Chromadorea</taxon>
        <taxon>Rhabditida</taxon>
        <taxon>Tylenchina</taxon>
        <taxon>Tylenchomorpha</taxon>
        <taxon>Aphelenchoidea</taxon>
        <taxon>Aphelenchoididae</taxon>
        <taxon>Bursaphelenchus</taxon>
    </lineage>
</organism>
<gene>
    <name evidence="15" type="ORF">BOKJ2_LOCUS11594</name>
</gene>
<dbReference type="InterPro" id="IPR029787">
    <property type="entry name" value="Nucleotide_cyclase"/>
</dbReference>
<evidence type="ECO:0000256" key="5">
    <source>
        <dbReference type="ARBA" id="ARBA00022741"/>
    </source>
</evidence>